<dbReference type="EMBL" id="JAWCUD010000011">
    <property type="protein sequence ID" value="MDU0204825.1"/>
    <property type="molecule type" value="Genomic_DNA"/>
</dbReference>
<evidence type="ECO:0000313" key="2">
    <source>
        <dbReference type="Proteomes" id="UP001260980"/>
    </source>
</evidence>
<protein>
    <submittedName>
        <fullName evidence="1">Uncharacterized protein</fullName>
    </submittedName>
</protein>
<dbReference type="RefSeq" id="WP_315954798.1">
    <property type="nucleotide sequence ID" value="NZ_JAWCUD010000011.1"/>
</dbReference>
<dbReference type="Proteomes" id="UP001260980">
    <property type="component" value="Unassembled WGS sequence"/>
</dbReference>
<name>A0ABU3RKL8_9BACL</name>
<gene>
    <name evidence="1" type="ORF">RQP52_27460</name>
</gene>
<sequence>MEELLELLPELDILGTVDLLEDPPLKPEEFVELDELPVFDVLADVLLLEPPLKVEFDLELDEKEPDLEDVLGALPFASAMDILAVFTNSKTAVNIAINLVFILQSTFTLSLFQSYTCIYEFVNQYVSK</sequence>
<accession>A0ABU3RKL8</accession>
<evidence type="ECO:0000313" key="1">
    <source>
        <dbReference type="EMBL" id="MDU0204825.1"/>
    </source>
</evidence>
<proteinExistence type="predicted"/>
<reference evidence="1 2" key="1">
    <citation type="submission" date="2023-10" db="EMBL/GenBank/DDBJ databases">
        <title>Paenibacillus strain PFR10 Genome sequencing and assembly.</title>
        <authorList>
            <person name="Kim I."/>
        </authorList>
    </citation>
    <scope>NUCLEOTIDE SEQUENCE [LARGE SCALE GENOMIC DNA]</scope>
    <source>
        <strain evidence="1 2">PFR10</strain>
    </source>
</reference>
<comment type="caution">
    <text evidence="1">The sequence shown here is derived from an EMBL/GenBank/DDBJ whole genome shotgun (WGS) entry which is preliminary data.</text>
</comment>
<keyword evidence="2" id="KW-1185">Reference proteome</keyword>
<organism evidence="1 2">
    <name type="scientific">Paenibacillus violae</name>
    <dbReference type="NCBI Taxonomy" id="3077234"/>
    <lineage>
        <taxon>Bacteria</taxon>
        <taxon>Bacillati</taxon>
        <taxon>Bacillota</taxon>
        <taxon>Bacilli</taxon>
        <taxon>Bacillales</taxon>
        <taxon>Paenibacillaceae</taxon>
        <taxon>Paenibacillus</taxon>
    </lineage>
</organism>